<dbReference type="RefSeq" id="WP_343071201.1">
    <property type="nucleotide sequence ID" value="NZ_JACHIV010000001.1"/>
</dbReference>
<evidence type="ECO:0000313" key="2">
    <source>
        <dbReference type="EMBL" id="MBB5067641.1"/>
    </source>
</evidence>
<evidence type="ECO:0000259" key="1">
    <source>
        <dbReference type="Pfam" id="PF13472"/>
    </source>
</evidence>
<dbReference type="SUPFAM" id="SSF52266">
    <property type="entry name" value="SGNH hydrolase"/>
    <property type="match status" value="1"/>
</dbReference>
<dbReference type="PANTHER" id="PTHR43784">
    <property type="entry name" value="GDSL-LIKE LIPASE/ACYLHYDROLASE, PUTATIVE (AFU_ORTHOLOGUE AFUA_2G00820)-RELATED"/>
    <property type="match status" value="1"/>
</dbReference>
<name>A0A840N9Y4_9PSEU</name>
<sequence>MSERATGSATGRPVRALVALGDSTTLGMGDRLPGGGWRGFALLLADALGGPGRIRYANLATSGARVRDVHDVQLPAALRLRPDAAVLVVGMNDTLRSDFDPVLLLRRLDVVIGELTAAGAVVVTARYHDHGRVFRLPAPLRRALRKRIDEVNAVLDEVVARYGAQCVDLDALPGAYELGTWSVDRLHPSELGHRRLARAMAQRLLAAGYRVPEPVSLRCSGGARITPWHHLAWLVFRGVPWLVRRGSDLLPHAAAVVVREIAESRRERRVRRGLRPVEPVRAVPSRPEDVVVRPDAG</sequence>
<dbReference type="InterPro" id="IPR053140">
    <property type="entry name" value="GDSL_Rv0518-like"/>
</dbReference>
<feature type="domain" description="SGNH hydrolase-type esterase" evidence="1">
    <location>
        <begin position="19"/>
        <end position="195"/>
    </location>
</feature>
<dbReference type="Gene3D" id="3.40.50.1110">
    <property type="entry name" value="SGNH hydrolase"/>
    <property type="match status" value="1"/>
</dbReference>
<dbReference type="AlphaFoldDB" id="A0A840N9Y4"/>
<protein>
    <submittedName>
        <fullName evidence="2">Lysophospholipase L1-like esterase</fullName>
    </submittedName>
</protein>
<dbReference type="InterPro" id="IPR013830">
    <property type="entry name" value="SGNH_hydro"/>
</dbReference>
<dbReference type="InterPro" id="IPR036514">
    <property type="entry name" value="SGNH_hydro_sf"/>
</dbReference>
<organism evidence="2 3">
    <name type="scientific">Saccharopolyspora gloriosae</name>
    <dbReference type="NCBI Taxonomy" id="455344"/>
    <lineage>
        <taxon>Bacteria</taxon>
        <taxon>Bacillati</taxon>
        <taxon>Actinomycetota</taxon>
        <taxon>Actinomycetes</taxon>
        <taxon>Pseudonocardiales</taxon>
        <taxon>Pseudonocardiaceae</taxon>
        <taxon>Saccharopolyspora</taxon>
    </lineage>
</organism>
<evidence type="ECO:0000313" key="3">
    <source>
        <dbReference type="Proteomes" id="UP000580474"/>
    </source>
</evidence>
<gene>
    <name evidence="2" type="ORF">BJ969_000729</name>
</gene>
<reference evidence="2 3" key="1">
    <citation type="submission" date="2020-08" db="EMBL/GenBank/DDBJ databases">
        <title>Sequencing the genomes of 1000 actinobacteria strains.</title>
        <authorList>
            <person name="Klenk H.-P."/>
        </authorList>
    </citation>
    <scope>NUCLEOTIDE SEQUENCE [LARGE SCALE GENOMIC DNA]</scope>
    <source>
        <strain evidence="2 3">DSM 45582</strain>
    </source>
</reference>
<proteinExistence type="predicted"/>
<dbReference type="Proteomes" id="UP000580474">
    <property type="component" value="Unassembled WGS sequence"/>
</dbReference>
<dbReference type="CDD" id="cd01832">
    <property type="entry name" value="SGNH_hydrolase_like_1"/>
    <property type="match status" value="1"/>
</dbReference>
<dbReference type="PANTHER" id="PTHR43784:SF2">
    <property type="entry name" value="GDSL-LIKE LIPASE_ACYLHYDROLASE, PUTATIVE (AFU_ORTHOLOGUE AFUA_2G00820)-RELATED"/>
    <property type="match status" value="1"/>
</dbReference>
<dbReference type="Pfam" id="PF13472">
    <property type="entry name" value="Lipase_GDSL_2"/>
    <property type="match status" value="1"/>
</dbReference>
<comment type="caution">
    <text evidence="2">The sequence shown here is derived from an EMBL/GenBank/DDBJ whole genome shotgun (WGS) entry which is preliminary data.</text>
</comment>
<keyword evidence="3" id="KW-1185">Reference proteome</keyword>
<accession>A0A840N9Y4</accession>
<dbReference type="EMBL" id="JACHIV010000001">
    <property type="protein sequence ID" value="MBB5067641.1"/>
    <property type="molecule type" value="Genomic_DNA"/>
</dbReference>